<organism evidence="1">
    <name type="scientific">marine sediment metagenome</name>
    <dbReference type="NCBI Taxonomy" id="412755"/>
    <lineage>
        <taxon>unclassified sequences</taxon>
        <taxon>metagenomes</taxon>
        <taxon>ecological metagenomes</taxon>
    </lineage>
</organism>
<accession>X1MT34</accession>
<dbReference type="EMBL" id="BARV01004409">
    <property type="protein sequence ID" value="GAI17865.1"/>
    <property type="molecule type" value="Genomic_DNA"/>
</dbReference>
<evidence type="ECO:0000313" key="1">
    <source>
        <dbReference type="EMBL" id="GAI17865.1"/>
    </source>
</evidence>
<protein>
    <recommendedName>
        <fullName evidence="2">Zinc/iron-chelating domain-containing protein</fullName>
    </recommendedName>
</protein>
<sequence length="218" mass="24010">MTQDNLGVLVALGGLYKAWDLGAETLSKSLGVPLCVEGCGLCCKNVPISYGVEAAYAMSLLLGEGRLKEMLSRAEGWLLDRHKEAPTYEPVRLGKVTREQYPRLRQEHEDLGRTFCPFLDETKRCLVYGCRPLPCRAFSVTRAAPPVCQRPLGKGEKPERKAYLGADAARELKKVLDVLLKSVPKPTWAMAGFFPSMLYALGEPGKYQTMVANNSVAT</sequence>
<feature type="non-terminal residue" evidence="1">
    <location>
        <position position="218"/>
    </location>
</feature>
<evidence type="ECO:0008006" key="2">
    <source>
        <dbReference type="Google" id="ProtNLM"/>
    </source>
</evidence>
<reference evidence="1" key="1">
    <citation type="journal article" date="2014" name="Front. Microbiol.">
        <title>High frequency of phylogenetically diverse reductive dehalogenase-homologous genes in deep subseafloor sedimentary metagenomes.</title>
        <authorList>
            <person name="Kawai M."/>
            <person name="Futagami T."/>
            <person name="Toyoda A."/>
            <person name="Takaki Y."/>
            <person name="Nishi S."/>
            <person name="Hori S."/>
            <person name="Arai W."/>
            <person name="Tsubouchi T."/>
            <person name="Morono Y."/>
            <person name="Uchiyama I."/>
            <person name="Ito T."/>
            <person name="Fujiyama A."/>
            <person name="Inagaki F."/>
            <person name="Takami H."/>
        </authorList>
    </citation>
    <scope>NUCLEOTIDE SEQUENCE</scope>
    <source>
        <strain evidence="1">Expedition CK06-06</strain>
    </source>
</reference>
<dbReference type="AlphaFoldDB" id="X1MT34"/>
<comment type="caution">
    <text evidence="1">The sequence shown here is derived from an EMBL/GenBank/DDBJ whole genome shotgun (WGS) entry which is preliminary data.</text>
</comment>
<proteinExistence type="predicted"/>
<name>X1MT34_9ZZZZ</name>
<gene>
    <name evidence="1" type="ORF">S06H3_09822</name>
</gene>